<organism evidence="2">
    <name type="scientific">Cyprideis torosa</name>
    <dbReference type="NCBI Taxonomy" id="163714"/>
    <lineage>
        <taxon>Eukaryota</taxon>
        <taxon>Metazoa</taxon>
        <taxon>Ecdysozoa</taxon>
        <taxon>Arthropoda</taxon>
        <taxon>Crustacea</taxon>
        <taxon>Oligostraca</taxon>
        <taxon>Ostracoda</taxon>
        <taxon>Podocopa</taxon>
        <taxon>Podocopida</taxon>
        <taxon>Cytherocopina</taxon>
        <taxon>Cytheroidea</taxon>
        <taxon>Cytherideidae</taxon>
        <taxon>Cyprideis</taxon>
    </lineage>
</organism>
<feature type="non-terminal residue" evidence="2">
    <location>
        <position position="536"/>
    </location>
</feature>
<protein>
    <submittedName>
        <fullName evidence="2">Uncharacterized protein</fullName>
    </submittedName>
</protein>
<sequence length="536" mass="59273">MKEKLVLNTLTGDWSIPGIRIAALEMESDAEACDRLQAQFGELSSAVDNGWSDQLRHCYLNDISRPENELNFTRKIVWKPHFSDALNPICFLDCGSDSTRLFSESVDLIFTGFQRSNRIPISVLDFTSVTHCKLIGEAGVLVAKFLQENSYTMVVRGGTKLFTLQSSAQPPTANCEDRTKHFSPAVILQISDPSSLLKLLVPDKDPCASPRRSPRRQRRNEVKQFQNTVLSRLARKKSLFASSSRRQSISGAWSTFTETIDNCTASIPFPDTGRSFDAHLSLFDVLHSRCPPPAPPKNPSQEVQSTGQEEQDRDPHRQSSLRPETITRIPRQKSHQAKSGEKDPPRQENRSTQDIKVSSELRSRSKSSLPDDSSPGPSGSVATPEGDPPAEPSTTTASSDIGDINPVSVPSFQELLAMKEAVLQGKPSEDGQPSDSLHVYVQKLVRSASSAPDEVDLNQLLTDLQNPRDHALAAMIHLEKIAAQTQTAGEEQRDGVVQKLAFLFRNLHAKGFFADVMKILTSELLPAYCARMPQLF</sequence>
<dbReference type="EMBL" id="OB665792">
    <property type="protein sequence ID" value="CAD7233184.1"/>
    <property type="molecule type" value="Genomic_DNA"/>
</dbReference>
<gene>
    <name evidence="2" type="ORF">CTOB1V02_LOCUS11007</name>
</gene>
<name>A0A7R8WQF0_9CRUS</name>
<feature type="compositionally biased region" description="Polar residues" evidence="1">
    <location>
        <begin position="299"/>
        <end position="308"/>
    </location>
</feature>
<evidence type="ECO:0000256" key="1">
    <source>
        <dbReference type="SAM" id="MobiDB-lite"/>
    </source>
</evidence>
<feature type="region of interest" description="Disordered" evidence="1">
    <location>
        <begin position="203"/>
        <end position="223"/>
    </location>
</feature>
<feature type="compositionally biased region" description="Basic and acidic residues" evidence="1">
    <location>
        <begin position="338"/>
        <end position="363"/>
    </location>
</feature>
<proteinExistence type="predicted"/>
<feature type="compositionally biased region" description="Low complexity" evidence="1">
    <location>
        <begin position="366"/>
        <end position="380"/>
    </location>
</feature>
<feature type="region of interest" description="Disordered" evidence="1">
    <location>
        <begin position="287"/>
        <end position="407"/>
    </location>
</feature>
<evidence type="ECO:0000313" key="2">
    <source>
        <dbReference type="EMBL" id="CAD7233184.1"/>
    </source>
</evidence>
<dbReference type="AlphaFoldDB" id="A0A7R8WQF0"/>
<accession>A0A7R8WQF0</accession>
<reference evidence="2" key="1">
    <citation type="submission" date="2020-11" db="EMBL/GenBank/DDBJ databases">
        <authorList>
            <person name="Tran Van P."/>
        </authorList>
    </citation>
    <scope>NUCLEOTIDE SEQUENCE</scope>
</reference>